<feature type="compositionally biased region" description="Basic residues" evidence="1">
    <location>
        <begin position="1"/>
        <end position="13"/>
    </location>
</feature>
<dbReference type="Proteomes" id="UP001321520">
    <property type="component" value="Chromosome"/>
</dbReference>
<feature type="region of interest" description="Disordered" evidence="1">
    <location>
        <begin position="1"/>
        <end position="33"/>
    </location>
</feature>
<feature type="compositionally biased region" description="Polar residues" evidence="1">
    <location>
        <begin position="20"/>
        <end position="33"/>
    </location>
</feature>
<reference evidence="2 3" key="1">
    <citation type="submission" date="2022-05" db="EMBL/GenBank/DDBJ databases">
        <title>Microbulbifer sp. nov., isolated from sponge.</title>
        <authorList>
            <person name="Gao L."/>
        </authorList>
    </citation>
    <scope>NUCLEOTIDE SEQUENCE [LARGE SCALE GENOMIC DNA]</scope>
    <source>
        <strain evidence="2 3">MI-G</strain>
    </source>
</reference>
<feature type="region of interest" description="Disordered" evidence="1">
    <location>
        <begin position="245"/>
        <end position="273"/>
    </location>
</feature>
<proteinExistence type="predicted"/>
<evidence type="ECO:0000313" key="2">
    <source>
        <dbReference type="EMBL" id="WKD48402.1"/>
    </source>
</evidence>
<evidence type="ECO:0000256" key="1">
    <source>
        <dbReference type="SAM" id="MobiDB-lite"/>
    </source>
</evidence>
<organism evidence="2 3">
    <name type="scientific">Microbulbifer spongiae</name>
    <dbReference type="NCBI Taxonomy" id="2944933"/>
    <lineage>
        <taxon>Bacteria</taxon>
        <taxon>Pseudomonadati</taxon>
        <taxon>Pseudomonadota</taxon>
        <taxon>Gammaproteobacteria</taxon>
        <taxon>Cellvibrionales</taxon>
        <taxon>Microbulbiferaceae</taxon>
        <taxon>Microbulbifer</taxon>
    </lineage>
</organism>
<dbReference type="Pfam" id="PF07471">
    <property type="entry name" value="Phage_Nu1"/>
    <property type="match status" value="1"/>
</dbReference>
<accession>A0ABY9E6U6</accession>
<dbReference type="RefSeq" id="WP_301414154.1">
    <property type="nucleotide sequence ID" value="NZ_CP098023.1"/>
</dbReference>
<keyword evidence="3" id="KW-1185">Reference proteome</keyword>
<dbReference type="EMBL" id="CP098023">
    <property type="protein sequence ID" value="WKD48402.1"/>
    <property type="molecule type" value="Genomic_DNA"/>
</dbReference>
<evidence type="ECO:0000313" key="3">
    <source>
        <dbReference type="Proteomes" id="UP001321520"/>
    </source>
</evidence>
<sequence>MENRKKPRKKQTKSARSENVKNSVNGKQSTPSTVKDCLLNRRQMCESLGISGPGFDRWGVEPVERIGNQSFYDVRSVLDNRIEAALHRQQQEHPDPLSGEDLDPIQEQARLAKEKADAQALKNAITRGEQIPAEAAALIFGRVAAEMAAILDSLEANINSSKHRWKAFSGAMDMMLGVSNTGSKKLFKLQKTLSLAKAVATLPSAVIESFHNSGGYPWGIPAAAAMAAAGAAQIAQIKSTNFSGGSRGGGSVSGGGAPTAAPPSRGNSLDGINQFASNDIQQPQSLNQIIIQGDVIGDSSERFIEDIQTRMENGDLLLFSNNSRQAQELKG</sequence>
<name>A0ABY9E6U6_9GAMM</name>
<feature type="compositionally biased region" description="Gly residues" evidence="1">
    <location>
        <begin position="245"/>
        <end position="257"/>
    </location>
</feature>
<gene>
    <name evidence="2" type="ORF">M8T91_10710</name>
</gene>
<dbReference type="InterPro" id="IPR010906">
    <property type="entry name" value="Phage_lambda_Nu1_terminase-ssu"/>
</dbReference>
<protein>
    <submittedName>
        <fullName evidence="2">Terminase small subunit</fullName>
    </submittedName>
</protein>